<keyword evidence="4 5" id="KW-0012">Acyltransferase</keyword>
<protein>
    <recommendedName>
        <fullName evidence="5">Acetyltransferase</fullName>
        <ecNumber evidence="5">2.3.1.-</ecNumber>
    </recommendedName>
</protein>
<keyword evidence="2 5" id="KW-0808">Transferase</keyword>
<keyword evidence="3" id="KW-0677">Repeat</keyword>
<evidence type="ECO:0000256" key="3">
    <source>
        <dbReference type="ARBA" id="ARBA00022737"/>
    </source>
</evidence>
<reference evidence="7" key="2">
    <citation type="submission" date="2009-08" db="EMBL/GenBank/DDBJ databases">
        <title>Providencia alcalifaciens ICEPalBan1.</title>
        <authorList>
            <person name="Fouts D."/>
            <person name="Durkin S."/>
            <person name="Wozniak R."/>
            <person name="Waldor M."/>
        </authorList>
    </citation>
    <scope>NUCLEOTIDE SEQUENCE</scope>
    <source>
        <strain evidence="7">Ban1</strain>
    </source>
</reference>
<evidence type="ECO:0000256" key="5">
    <source>
        <dbReference type="RuleBase" id="RU367021"/>
    </source>
</evidence>
<dbReference type="SMART" id="SM01266">
    <property type="entry name" value="Mac"/>
    <property type="match status" value="1"/>
</dbReference>
<sequence>MATLLEQLAFARSGKMYNDVTPELIEARERTVLLTNLYNNSFGEPPKVREAFLRDLLGSIGKRVHFEPTFRCEFGQGIEIGDDFYANFDCIMLDAGGIQIGHQVLFGPRVGIYTANHAIHPSERAAGACYAKPVSIGDRVWVGAGVHINGGVSIGQDSIIASGSVVTKSIPAGVIAAGIPAKPIREITEKDRTGFLD</sequence>
<dbReference type="Gene3D" id="2.160.10.10">
    <property type="entry name" value="Hexapeptide repeat proteins"/>
    <property type="match status" value="1"/>
</dbReference>
<dbReference type="CDD" id="cd03357">
    <property type="entry name" value="LbH_MAT_GAT"/>
    <property type="match status" value="1"/>
</dbReference>
<dbReference type="SUPFAM" id="SSF51161">
    <property type="entry name" value="Trimeric LpxA-like enzymes"/>
    <property type="match status" value="1"/>
</dbReference>
<evidence type="ECO:0000313" key="7">
    <source>
        <dbReference type="EMBL" id="ACV96096.1"/>
    </source>
</evidence>
<dbReference type="EMBL" id="GQ463139">
    <property type="protein sequence ID" value="ACV96096.1"/>
    <property type="molecule type" value="Genomic_DNA"/>
</dbReference>
<evidence type="ECO:0000256" key="2">
    <source>
        <dbReference type="ARBA" id="ARBA00022679"/>
    </source>
</evidence>
<dbReference type="Pfam" id="PF12464">
    <property type="entry name" value="Mac"/>
    <property type="match status" value="1"/>
</dbReference>
<dbReference type="PANTHER" id="PTHR43017:SF1">
    <property type="entry name" value="ACETYLTRANSFERASE YJL218W-RELATED"/>
    <property type="match status" value="1"/>
</dbReference>
<dbReference type="GO" id="GO:0008870">
    <property type="term" value="F:galactoside O-acetyltransferase activity"/>
    <property type="evidence" value="ECO:0007669"/>
    <property type="project" value="TreeGrafter"/>
</dbReference>
<dbReference type="InterPro" id="IPR011004">
    <property type="entry name" value="Trimer_LpxA-like_sf"/>
</dbReference>
<dbReference type="Pfam" id="PF00132">
    <property type="entry name" value="Hexapep"/>
    <property type="match status" value="1"/>
</dbReference>
<dbReference type="PANTHER" id="PTHR43017">
    <property type="entry name" value="GALACTOSIDE O-ACETYLTRANSFERASE"/>
    <property type="match status" value="1"/>
</dbReference>
<accession>C9E4H3</accession>
<dbReference type="InterPro" id="IPR018357">
    <property type="entry name" value="Hexapep_transf_CS"/>
</dbReference>
<dbReference type="InterPro" id="IPR024688">
    <property type="entry name" value="Mac_dom"/>
</dbReference>
<dbReference type="PROSITE" id="PS00101">
    <property type="entry name" value="HEXAPEP_TRANSFERASES"/>
    <property type="match status" value="1"/>
</dbReference>
<comment type="similarity">
    <text evidence="1 5">Belongs to the transferase hexapeptide repeat family.</text>
</comment>
<evidence type="ECO:0000256" key="4">
    <source>
        <dbReference type="ARBA" id="ARBA00023315"/>
    </source>
</evidence>
<dbReference type="EC" id="2.3.1.-" evidence="5"/>
<name>C9E4H3_9GAMM</name>
<organism evidence="7">
    <name type="scientific">Providencia alcalifaciens Ban1</name>
    <dbReference type="NCBI Taxonomy" id="663916"/>
    <lineage>
        <taxon>Bacteria</taxon>
        <taxon>Pseudomonadati</taxon>
        <taxon>Pseudomonadota</taxon>
        <taxon>Gammaproteobacteria</taxon>
        <taxon>Enterobacterales</taxon>
        <taxon>Morganellaceae</taxon>
        <taxon>Providencia</taxon>
    </lineage>
</organism>
<dbReference type="InterPro" id="IPR001451">
    <property type="entry name" value="Hexapep"/>
</dbReference>
<gene>
    <name evidence="7" type="ORF">ICEPALBAN1_0066</name>
</gene>
<reference evidence="7" key="1">
    <citation type="journal article" date="2009" name="PLoS Genet.">
        <title>Comparative ICE genomics: insights into the evolution of the SXT/R391 family of ICEs.</title>
        <authorList>
            <person name="Wozniak R.A."/>
            <person name="Fouts D.E."/>
            <person name="Spagnoletti M."/>
            <person name="Colombo M.M."/>
            <person name="Ceccarelli D."/>
            <person name="Garriss G."/>
            <person name="Dery C."/>
            <person name="Burrus V."/>
            <person name="Waldor M.K."/>
        </authorList>
    </citation>
    <scope>NUCLEOTIDE SEQUENCE</scope>
    <source>
        <strain evidence="7">Ban1</strain>
    </source>
</reference>
<dbReference type="AlphaFoldDB" id="C9E4H3"/>
<proteinExistence type="inferred from homology"/>
<feature type="domain" description="Maltose/galactoside acetyltransferase" evidence="6">
    <location>
        <begin position="8"/>
        <end position="62"/>
    </location>
</feature>
<evidence type="ECO:0000256" key="1">
    <source>
        <dbReference type="ARBA" id="ARBA00007274"/>
    </source>
</evidence>
<dbReference type="InterPro" id="IPR039369">
    <property type="entry name" value="LacA-like"/>
</dbReference>
<evidence type="ECO:0000259" key="6">
    <source>
        <dbReference type="SMART" id="SM01266"/>
    </source>
</evidence>